<organism evidence="1">
    <name type="scientific">bioreactor metagenome</name>
    <dbReference type="NCBI Taxonomy" id="1076179"/>
    <lineage>
        <taxon>unclassified sequences</taxon>
        <taxon>metagenomes</taxon>
        <taxon>ecological metagenomes</taxon>
    </lineage>
</organism>
<dbReference type="AlphaFoldDB" id="A0A644Y8E5"/>
<accession>A0A644Y8E5</accession>
<reference evidence="1" key="1">
    <citation type="submission" date="2019-08" db="EMBL/GenBank/DDBJ databases">
        <authorList>
            <person name="Kucharzyk K."/>
            <person name="Murdoch R.W."/>
            <person name="Higgins S."/>
            <person name="Loffler F."/>
        </authorList>
    </citation>
    <scope>NUCLEOTIDE SEQUENCE</scope>
</reference>
<name>A0A644Y8E5_9ZZZZ</name>
<sequence>MNQKPFAVKIPVAALSPAMPECVAVIVNATGNDSLTDSLNSLYPLSDYRVYITEPGVNQLEATIAHCNEIGLKTIVLCGQTLPDLSNLLASNGTGVSLISAGDTTDGFNLVEFISTSENISDFSHIGYQIYKYNPNLLRSLRDKFFEDMRLGALRNDITLSEPLIRSKQYVFADLKSVRISDYPANSDNSPNGLYAEELCQLARYIGMNQHLKSFLFFGFPSDAEQSSTTSQLVAEVLWHLVEGIAANISEDPSDKSTEEKFIKKIVSLGEDGQDIVFVTSISTARWWMEVPQIKEGINQYIPCSHQDYLTAFNGEIPMRWLFFFQKINPF</sequence>
<comment type="caution">
    <text evidence="1">The sequence shown here is derived from an EMBL/GenBank/DDBJ whole genome shotgun (WGS) entry which is preliminary data.</text>
</comment>
<dbReference type="EMBL" id="VSSQ01004208">
    <property type="protein sequence ID" value="MPM24201.1"/>
    <property type="molecule type" value="Genomic_DNA"/>
</dbReference>
<dbReference type="SUPFAM" id="SSF52768">
    <property type="entry name" value="Arginase/deacetylase"/>
    <property type="match status" value="1"/>
</dbReference>
<proteinExistence type="predicted"/>
<evidence type="ECO:0000313" key="1">
    <source>
        <dbReference type="EMBL" id="MPM24201.1"/>
    </source>
</evidence>
<protein>
    <submittedName>
        <fullName evidence="1">Uncharacterized protein</fullName>
    </submittedName>
</protein>
<dbReference type="InterPro" id="IPR023696">
    <property type="entry name" value="Ureohydrolase_dom_sf"/>
</dbReference>
<gene>
    <name evidence="1" type="ORF">SDC9_70682</name>
</gene>